<evidence type="ECO:0000256" key="2">
    <source>
        <dbReference type="ARBA" id="ARBA00022515"/>
    </source>
</evidence>
<evidence type="ECO:0000256" key="10">
    <source>
        <dbReference type="ARBA" id="ARBA00023125"/>
    </source>
</evidence>
<evidence type="ECO:0000256" key="6">
    <source>
        <dbReference type="ARBA" id="ARBA00022723"/>
    </source>
</evidence>
<evidence type="ECO:0000256" key="3">
    <source>
        <dbReference type="ARBA" id="ARBA00022679"/>
    </source>
</evidence>
<dbReference type="GO" id="GO:1990077">
    <property type="term" value="C:primosome complex"/>
    <property type="evidence" value="ECO:0007669"/>
    <property type="project" value="UniProtKB-KW"/>
</dbReference>
<dbReference type="PROSITE" id="PS50880">
    <property type="entry name" value="TOPRIM"/>
    <property type="match status" value="1"/>
</dbReference>
<evidence type="ECO:0000256" key="12">
    <source>
        <dbReference type="SAM" id="MobiDB-lite"/>
    </source>
</evidence>
<dbReference type="NCBIfam" id="TIGR01391">
    <property type="entry name" value="dnaG"/>
    <property type="match status" value="1"/>
</dbReference>
<proteinExistence type="predicted"/>
<keyword evidence="11" id="KW-0804">Transcription</keyword>
<evidence type="ECO:0000256" key="5">
    <source>
        <dbReference type="ARBA" id="ARBA00022705"/>
    </source>
</evidence>
<accession>A0A7M1XJ91</accession>
<dbReference type="Gene3D" id="3.90.980.10">
    <property type="entry name" value="DNA primase, catalytic core, N-terminal domain"/>
    <property type="match status" value="1"/>
</dbReference>
<dbReference type="Pfam" id="PF08275">
    <property type="entry name" value="DNAG_N"/>
    <property type="match status" value="1"/>
</dbReference>
<gene>
    <name evidence="14" type="primary">dnaG</name>
    <name evidence="14" type="ORF">DYE49_04375</name>
</gene>
<dbReference type="InterPro" id="IPR050219">
    <property type="entry name" value="DnaG_primase"/>
</dbReference>
<feature type="region of interest" description="Disordered" evidence="12">
    <location>
        <begin position="444"/>
        <end position="482"/>
    </location>
</feature>
<dbReference type="InterPro" id="IPR006171">
    <property type="entry name" value="TOPRIM_dom"/>
</dbReference>
<evidence type="ECO:0000256" key="7">
    <source>
        <dbReference type="ARBA" id="ARBA00022771"/>
    </source>
</evidence>
<dbReference type="Pfam" id="PF01807">
    <property type="entry name" value="Zn_ribbon_DnaG"/>
    <property type="match status" value="1"/>
</dbReference>
<dbReference type="KEGG" id="trc:DYE49_04375"/>
<evidence type="ECO:0000256" key="1">
    <source>
        <dbReference type="ARBA" id="ARBA00022478"/>
    </source>
</evidence>
<dbReference type="SMART" id="SM00493">
    <property type="entry name" value="TOPRIM"/>
    <property type="match status" value="1"/>
</dbReference>
<keyword evidence="1" id="KW-0240">DNA-directed RNA polymerase</keyword>
<dbReference type="InterPro" id="IPR006295">
    <property type="entry name" value="DNA_primase_DnaG"/>
</dbReference>
<dbReference type="GO" id="GO:0008270">
    <property type="term" value="F:zinc ion binding"/>
    <property type="evidence" value="ECO:0007669"/>
    <property type="project" value="UniProtKB-KW"/>
</dbReference>
<evidence type="ECO:0000256" key="11">
    <source>
        <dbReference type="ARBA" id="ARBA00023163"/>
    </source>
</evidence>
<feature type="domain" description="Toprim" evidence="13">
    <location>
        <begin position="266"/>
        <end position="347"/>
    </location>
</feature>
<evidence type="ECO:0000256" key="8">
    <source>
        <dbReference type="ARBA" id="ARBA00022833"/>
    </source>
</evidence>
<dbReference type="PANTHER" id="PTHR30313">
    <property type="entry name" value="DNA PRIMASE"/>
    <property type="match status" value="1"/>
</dbReference>
<sequence>MANNETNDTSFFKEVAKKASIRDVIAHELGANAVIKKGKDYVCLCPFHNDHSPSMKIDVSHNTFKCWVDGHGGDPINFVEQYEKITRFEALKKVCQICGIPLPSDMASKSQFVSKLDTNYKQELNALLELKKFYQLALQSNEGQFARDYLEKRKIPVEAISHFGIGFAPEDPTLAIKALRKNGYEIPTLEKAGILSNSSDMKDRFSFRLMYPIEDDFGHLVGFSGRRLKDDQTGGKYINYPATELFNKSEILYHYAQAKNVAKKYGYIYVVEGFNDAIAFQRAGIESCVATMGTALTQQNVRSLKRLGVEVRLCLDRDEAGQKAMEDTLPLLLKEGVPFRVVRPFKGGKDADEVLANFYPEGNEELNKEATHMYDAFLFLLARALKEGGNPKKLTDPARIQAFIKKASPYYQSLDDISKANDLSALVKVTEMSETVLSQQLSNQQVSEIEPTEDKKTKKFEKKQTNQRSSNWNRNRRGNDEEEVKNLLNKDNLPEKHFLPNNIESFIQMAQDSVAAVGMNKELIKNESQIIYILSHSRLAFKKFEESNFNIVFRPFYGLSLLIDTIYRSAPTKVAFSQEDYDKLYQFISNYTTKHEEIQNEEKKQEEDIAFDIEGFEGAPISDQAFDDEFEDSSEDINNDFYSININPDDIDFLKDVIQVLQKSPDNIYDEMKFAQELEAHSLVLAYSLREGYCRSNNLSLKQDKELRRLQMNLKKYGINIKN</sequence>
<evidence type="ECO:0000259" key="13">
    <source>
        <dbReference type="PROSITE" id="PS50880"/>
    </source>
</evidence>
<dbReference type="InterPro" id="IPR034151">
    <property type="entry name" value="TOPRIM_DnaG_bac"/>
</dbReference>
<dbReference type="GO" id="GO:0003899">
    <property type="term" value="F:DNA-directed RNA polymerase activity"/>
    <property type="evidence" value="ECO:0007669"/>
    <property type="project" value="InterPro"/>
</dbReference>
<dbReference type="InterPro" id="IPR013264">
    <property type="entry name" value="DNAG_N"/>
</dbReference>
<organism evidence="14 15">
    <name type="scientific">Treponema rectale</name>
    <dbReference type="NCBI Taxonomy" id="744512"/>
    <lineage>
        <taxon>Bacteria</taxon>
        <taxon>Pseudomonadati</taxon>
        <taxon>Spirochaetota</taxon>
        <taxon>Spirochaetia</taxon>
        <taxon>Spirochaetales</taxon>
        <taxon>Treponemataceae</taxon>
        <taxon>Treponema</taxon>
    </lineage>
</organism>
<dbReference type="InterPro" id="IPR036977">
    <property type="entry name" value="DNA_primase_Znf_CHC2"/>
</dbReference>
<dbReference type="SUPFAM" id="SSF56731">
    <property type="entry name" value="DNA primase core"/>
    <property type="match status" value="1"/>
</dbReference>
<dbReference type="InterPro" id="IPR002694">
    <property type="entry name" value="Znf_CHC2"/>
</dbReference>
<evidence type="ECO:0000256" key="9">
    <source>
        <dbReference type="ARBA" id="ARBA00022842"/>
    </source>
</evidence>
<dbReference type="SUPFAM" id="SSF57783">
    <property type="entry name" value="Zinc beta-ribbon"/>
    <property type="match status" value="1"/>
</dbReference>
<reference evidence="14 15" key="1">
    <citation type="submission" date="2018-08" db="EMBL/GenBank/DDBJ databases">
        <title>The first complete genome of Treponema rectale (CHPAT), a commensal spirochete of the bovine rectum.</title>
        <authorList>
            <person name="Staton G.J."/>
            <person name="Clegg S.R."/>
            <person name="Carter S.D."/>
            <person name="Radford A.D."/>
            <person name="Darby A."/>
            <person name="Hall N."/>
            <person name="Birtles R.J."/>
            <person name="Evans N.J."/>
        </authorList>
    </citation>
    <scope>NUCLEOTIDE SEQUENCE [LARGE SCALE GENOMIC DNA]</scope>
    <source>
        <strain evidence="14 15">CHPA</strain>
    </source>
</reference>
<dbReference type="GO" id="GO:0003677">
    <property type="term" value="F:DNA binding"/>
    <property type="evidence" value="ECO:0007669"/>
    <property type="project" value="UniProtKB-KW"/>
</dbReference>
<dbReference type="Gene3D" id="3.40.1360.10">
    <property type="match status" value="1"/>
</dbReference>
<keyword evidence="5" id="KW-0235">DNA replication</keyword>
<keyword evidence="3" id="KW-0808">Transferase</keyword>
<evidence type="ECO:0000313" key="14">
    <source>
        <dbReference type="EMBL" id="QOS39739.1"/>
    </source>
</evidence>
<dbReference type="InterPro" id="IPR037068">
    <property type="entry name" value="DNA_primase_core_N_sf"/>
</dbReference>
<dbReference type="EMBL" id="CP031517">
    <property type="protein sequence ID" value="QOS39739.1"/>
    <property type="molecule type" value="Genomic_DNA"/>
</dbReference>
<keyword evidence="4" id="KW-0548">Nucleotidyltransferase</keyword>
<dbReference type="Gene3D" id="3.90.580.10">
    <property type="entry name" value="Zinc finger, CHC2-type domain"/>
    <property type="match status" value="1"/>
</dbReference>
<protein>
    <submittedName>
        <fullName evidence="14">DNA primase</fullName>
    </submittedName>
</protein>
<keyword evidence="6" id="KW-0479">Metal-binding</keyword>
<dbReference type="GO" id="GO:0005737">
    <property type="term" value="C:cytoplasm"/>
    <property type="evidence" value="ECO:0007669"/>
    <property type="project" value="TreeGrafter"/>
</dbReference>
<keyword evidence="9" id="KW-0460">Magnesium</keyword>
<dbReference type="AlphaFoldDB" id="A0A7M1XJ91"/>
<dbReference type="Pfam" id="PF13155">
    <property type="entry name" value="Toprim_2"/>
    <property type="match status" value="1"/>
</dbReference>
<keyword evidence="7" id="KW-0863">Zinc-finger</keyword>
<dbReference type="PANTHER" id="PTHR30313:SF2">
    <property type="entry name" value="DNA PRIMASE"/>
    <property type="match status" value="1"/>
</dbReference>
<dbReference type="SMART" id="SM00400">
    <property type="entry name" value="ZnF_CHCC"/>
    <property type="match status" value="1"/>
</dbReference>
<dbReference type="GO" id="GO:0000428">
    <property type="term" value="C:DNA-directed RNA polymerase complex"/>
    <property type="evidence" value="ECO:0007669"/>
    <property type="project" value="UniProtKB-KW"/>
</dbReference>
<keyword evidence="8" id="KW-0862">Zinc</keyword>
<evidence type="ECO:0000313" key="15">
    <source>
        <dbReference type="Proteomes" id="UP000593591"/>
    </source>
</evidence>
<dbReference type="Proteomes" id="UP000593591">
    <property type="component" value="Chromosome"/>
</dbReference>
<dbReference type="CDD" id="cd03364">
    <property type="entry name" value="TOPRIM_DnaG_primases"/>
    <property type="match status" value="1"/>
</dbReference>
<keyword evidence="2" id="KW-0639">Primosome</keyword>
<name>A0A7M1XJ91_9SPIR</name>
<evidence type="ECO:0000256" key="4">
    <source>
        <dbReference type="ARBA" id="ARBA00022695"/>
    </source>
</evidence>
<dbReference type="GO" id="GO:0006269">
    <property type="term" value="P:DNA replication, synthesis of primer"/>
    <property type="evidence" value="ECO:0007669"/>
    <property type="project" value="UniProtKB-KW"/>
</dbReference>
<keyword evidence="10" id="KW-0238">DNA-binding</keyword>